<evidence type="ECO:0000256" key="5">
    <source>
        <dbReference type="ARBA" id="ARBA00022777"/>
    </source>
</evidence>
<dbReference type="GO" id="GO:0005524">
    <property type="term" value="F:ATP binding"/>
    <property type="evidence" value="ECO:0007669"/>
    <property type="project" value="UniProtKB-KW"/>
</dbReference>
<keyword evidence="6" id="KW-0067">ATP-binding</keyword>
<evidence type="ECO:0000256" key="1">
    <source>
        <dbReference type="ARBA" id="ARBA00022574"/>
    </source>
</evidence>
<dbReference type="SUPFAM" id="SSF50998">
    <property type="entry name" value="Quinoprotein alcohol dehydrogenase-like"/>
    <property type="match status" value="1"/>
</dbReference>
<dbReference type="SUPFAM" id="SSF50969">
    <property type="entry name" value="YVTN repeat-like/Quinoprotein amine dehydrogenase"/>
    <property type="match status" value="1"/>
</dbReference>
<feature type="repeat" description="WD" evidence="7">
    <location>
        <begin position="737"/>
        <end position="771"/>
    </location>
</feature>
<dbReference type="InterPro" id="IPR015943">
    <property type="entry name" value="WD40/YVTN_repeat-like_dom_sf"/>
</dbReference>
<evidence type="ECO:0000256" key="2">
    <source>
        <dbReference type="ARBA" id="ARBA00022679"/>
    </source>
</evidence>
<name>A0A2S8FCE0_9BACT</name>
<feature type="domain" description="Protein kinase" evidence="8">
    <location>
        <begin position="88"/>
        <end position="386"/>
    </location>
</feature>
<dbReference type="AlphaFoldDB" id="A0A2S8FCE0"/>
<dbReference type="Pfam" id="PF00069">
    <property type="entry name" value="Pkinase"/>
    <property type="match status" value="1"/>
</dbReference>
<dbReference type="GO" id="GO:0004674">
    <property type="term" value="F:protein serine/threonine kinase activity"/>
    <property type="evidence" value="ECO:0007669"/>
    <property type="project" value="TreeGrafter"/>
</dbReference>
<evidence type="ECO:0000259" key="8">
    <source>
        <dbReference type="PROSITE" id="PS50011"/>
    </source>
</evidence>
<dbReference type="PANTHER" id="PTHR43289:SF6">
    <property type="entry name" value="SERINE_THREONINE-PROTEIN KINASE NEKL-3"/>
    <property type="match status" value="1"/>
</dbReference>
<keyword evidence="2" id="KW-0808">Transferase</keyword>
<dbReference type="Gene3D" id="2.130.10.10">
    <property type="entry name" value="YVTN repeat-like/Quinoprotein amine dehydrogenase"/>
    <property type="match status" value="3"/>
</dbReference>
<keyword evidence="3" id="KW-0677">Repeat</keyword>
<keyword evidence="4" id="KW-0547">Nucleotide-binding</keyword>
<evidence type="ECO:0000313" key="9">
    <source>
        <dbReference type="EMBL" id="PQO29809.1"/>
    </source>
</evidence>
<dbReference type="EMBL" id="PUHY01000015">
    <property type="protein sequence ID" value="PQO29809.1"/>
    <property type="molecule type" value="Genomic_DNA"/>
</dbReference>
<proteinExistence type="predicted"/>
<evidence type="ECO:0000256" key="3">
    <source>
        <dbReference type="ARBA" id="ARBA00022737"/>
    </source>
</evidence>
<reference evidence="9 10" key="1">
    <citation type="submission" date="2018-02" db="EMBL/GenBank/DDBJ databases">
        <title>Comparative genomes isolates from brazilian mangrove.</title>
        <authorList>
            <person name="Araujo J.E."/>
            <person name="Taketani R.G."/>
            <person name="Silva M.C.P."/>
            <person name="Loureco M.V."/>
            <person name="Andreote F.D."/>
        </authorList>
    </citation>
    <scope>NUCLEOTIDE SEQUENCE [LARGE SCALE GENOMIC DNA]</scope>
    <source>
        <strain evidence="9 10">Hex-1 MGV</strain>
    </source>
</reference>
<dbReference type="Proteomes" id="UP000238322">
    <property type="component" value="Unassembled WGS sequence"/>
</dbReference>
<dbReference type="InterPro" id="IPR008271">
    <property type="entry name" value="Ser/Thr_kinase_AS"/>
</dbReference>
<dbReference type="InterPro" id="IPR011009">
    <property type="entry name" value="Kinase-like_dom_sf"/>
</dbReference>
<dbReference type="PROSITE" id="PS50082">
    <property type="entry name" value="WD_REPEATS_2"/>
    <property type="match status" value="2"/>
</dbReference>
<evidence type="ECO:0000256" key="6">
    <source>
        <dbReference type="ARBA" id="ARBA00022840"/>
    </source>
</evidence>
<protein>
    <recommendedName>
        <fullName evidence="8">Protein kinase domain-containing protein</fullName>
    </recommendedName>
</protein>
<dbReference type="InterPro" id="IPR000719">
    <property type="entry name" value="Prot_kinase_dom"/>
</dbReference>
<organism evidence="9 10">
    <name type="scientific">Blastopirellula marina</name>
    <dbReference type="NCBI Taxonomy" id="124"/>
    <lineage>
        <taxon>Bacteria</taxon>
        <taxon>Pseudomonadati</taxon>
        <taxon>Planctomycetota</taxon>
        <taxon>Planctomycetia</taxon>
        <taxon>Pirellulales</taxon>
        <taxon>Pirellulaceae</taxon>
        <taxon>Blastopirellula</taxon>
    </lineage>
</organism>
<dbReference type="PROSITE" id="PS50294">
    <property type="entry name" value="WD_REPEATS_REGION"/>
    <property type="match status" value="2"/>
</dbReference>
<evidence type="ECO:0000313" key="10">
    <source>
        <dbReference type="Proteomes" id="UP000238322"/>
    </source>
</evidence>
<comment type="caution">
    <text evidence="9">The sequence shown here is derived from an EMBL/GenBank/DDBJ whole genome shotgun (WGS) entry which is preliminary data.</text>
</comment>
<gene>
    <name evidence="9" type="ORF">C5Y83_27590</name>
</gene>
<evidence type="ECO:0000256" key="4">
    <source>
        <dbReference type="ARBA" id="ARBA00022741"/>
    </source>
</evidence>
<dbReference type="RefSeq" id="WP_105333003.1">
    <property type="nucleotide sequence ID" value="NZ_PUHY01000015.1"/>
</dbReference>
<dbReference type="PROSITE" id="PS00108">
    <property type="entry name" value="PROTEIN_KINASE_ST"/>
    <property type="match status" value="1"/>
</dbReference>
<evidence type="ECO:0000256" key="7">
    <source>
        <dbReference type="PROSITE-ProRule" id="PRU00221"/>
    </source>
</evidence>
<keyword evidence="1 7" id="KW-0853">WD repeat</keyword>
<dbReference type="InterPro" id="IPR001680">
    <property type="entry name" value="WD40_rpt"/>
</dbReference>
<dbReference type="CDD" id="cd14014">
    <property type="entry name" value="STKc_PknB_like"/>
    <property type="match status" value="1"/>
</dbReference>
<sequence length="1136" mass="126561">MTDEEGQLDNLIADYLQQIDAGADVDVNQFISGYSDEIQSAFRDYLRLEEELYRLNAFGGIDQGTSTVTQGSTSTSGELLSDEDVGGYRLLNAISHGGMGVVYVGQNAQSGMLVAIKLLRRAIRNVQTYRLRLERESRAIAALNHPHVVRPIASGVDEGSTYLAMQLIDGVGFDRVIQYWRQQIGDDSDVATQKAPTTIVKTPVTQSEVASCAAYFEQDRLKKIAERLANIADALHVAHESGIVHRDVKPSNILVDVHGDIWLTDFGLASMGEDEIELTETGDVLGTPAYMSPEQASGQSGDINRATDVYSLGVTLYELCTLRKPYLGTRQKIIHDVLSGRFVRPSRVRPEIPTQLEAIICHAMELNPRDRYATAKEFASDLRQYVDRGRVRARLRNRIQGALRWCERNPLTFTVAIAGCVMAVMVAFSVQLVNSWSLSSLNSQLNSVNEQLLGANRDLDASQSRLKRELYVANIRSAFEAFHDQDLTAIQLLLAPYQGADADVPRSVPQRMLEALIEPPKSLVLTRHTDFATQFVISDDASFLLSVGHDGQVIKANFDGEQLQRFTIGGKLDSIAIDKDSQLFLTGKNIPVGENLVDFYRMDNGEHQQKGSRPWYGIEEVAVSPSGRWFAASERYHSVFVFDKEGKQRAKWTTDTRNESLEFIDDDHLLGICQAGKDDRRLYLYNIDSEDKEEISSEVESFALARDSDGEPSYVVSAGTNDLRVVRWSDKKQTVHVADMPSRIRCVDVSPDDGLIVAGCDDGTVYLWEVDCDQEKPLPQARIVEISDQRITDIELLPGDFRGGKVRLGSNRFAELGIQLITSSEDGTVQLHHLPARNPVDVVGLSDGSRGTTEEPFRDPLRSDLLYLPFANGELVRLDLTTLSIDTVFRHDKTIVHGICADNKIYFADENAIVEINCDGEASPRTFPSPLKAQRCRWMLKLDQQLYVLYSSSLVSIDLGDGGKQTVHNLPYDEAIGMVPTGDKKSPVRIYTHRAVLELDAGGQIETTELSESIKEGSTHVQYSNDQKKRAIAKLSDQIEVFDSENGIKSVLAGHLQGITDVEFVEDEDTLMSVAHDGTLRFWSLETAREYGRLDMFDFGAHHVFYFRDQSLIATVSYRGWVRVWRLAPASEVGEP</sequence>
<dbReference type="PROSITE" id="PS50011">
    <property type="entry name" value="PROTEIN_KINASE_DOM"/>
    <property type="match status" value="1"/>
</dbReference>
<dbReference type="SMART" id="SM00320">
    <property type="entry name" value="WD40"/>
    <property type="match status" value="6"/>
</dbReference>
<dbReference type="InterPro" id="IPR011047">
    <property type="entry name" value="Quinoprotein_ADH-like_sf"/>
</dbReference>
<dbReference type="SUPFAM" id="SSF56112">
    <property type="entry name" value="Protein kinase-like (PK-like)"/>
    <property type="match status" value="1"/>
</dbReference>
<dbReference type="Pfam" id="PF00400">
    <property type="entry name" value="WD40"/>
    <property type="match status" value="2"/>
</dbReference>
<dbReference type="InterPro" id="IPR019775">
    <property type="entry name" value="WD40_repeat_CS"/>
</dbReference>
<dbReference type="Gene3D" id="1.10.510.10">
    <property type="entry name" value="Transferase(Phosphotransferase) domain 1"/>
    <property type="match status" value="1"/>
</dbReference>
<accession>A0A2S8FCE0</accession>
<dbReference type="InterPro" id="IPR011044">
    <property type="entry name" value="Quino_amine_DH_bsu"/>
</dbReference>
<feature type="repeat" description="WD" evidence="7">
    <location>
        <begin position="1052"/>
        <end position="1093"/>
    </location>
</feature>
<dbReference type="SMART" id="SM00220">
    <property type="entry name" value="S_TKc"/>
    <property type="match status" value="1"/>
</dbReference>
<dbReference type="Gene3D" id="3.30.200.20">
    <property type="entry name" value="Phosphorylase Kinase, domain 1"/>
    <property type="match status" value="1"/>
</dbReference>
<dbReference type="PROSITE" id="PS00678">
    <property type="entry name" value="WD_REPEATS_1"/>
    <property type="match status" value="1"/>
</dbReference>
<keyword evidence="5" id="KW-0418">Kinase</keyword>
<dbReference type="PANTHER" id="PTHR43289">
    <property type="entry name" value="MITOGEN-ACTIVATED PROTEIN KINASE KINASE KINASE 20-RELATED"/>
    <property type="match status" value="1"/>
</dbReference>
<dbReference type="OrthoDB" id="500858at2"/>